<dbReference type="GO" id="GO:0051560">
    <property type="term" value="P:mitochondrial calcium ion homeostasis"/>
    <property type="evidence" value="ECO:0007669"/>
    <property type="project" value="InterPro"/>
</dbReference>
<evidence type="ECO:0000256" key="6">
    <source>
        <dbReference type="ARBA" id="ARBA00022837"/>
    </source>
</evidence>
<evidence type="ECO:0000256" key="8">
    <source>
        <dbReference type="ARBA" id="ARBA00023065"/>
    </source>
</evidence>
<sequence>MALHRALAKRLLNGRTITSLEMVPDHHATISPPSLQNTLPPNAAKTSCHREYLTSPDSADRGFFRRFLHRRASNQLGLAEAFSLPVGEKLREKLRAINITGDRLWLEGLISPPAADPVAGDCLGKISTEDARKLLRFSLTEKLKAKLREIPMSSISYPDFVRICIEGCGNEEQGFEFAKMLDESGNVIVLGSIVFLRPEQVARSVETIISQTIAFPNDPRRRELDELEQQKAMIDKKAQALVRRELYCGLGFLVFQTLGAMRLTFWELTWDVMEPICFFVTSLHFALGYTFFLRTSTEPSFEGFFQRRFKAKQEKLMKIHNFDVEKYNKLRQAFWVTKG</sequence>
<comment type="subcellular location">
    <subcellularLocation>
        <location evidence="1">Membrane</location>
        <topology evidence="1">Multi-pass membrane protein</topology>
    </subcellularLocation>
</comment>
<name>A0AAV5KY66_9ROSI</name>
<accession>A0AAV5KY66</accession>
<dbReference type="GO" id="GO:0036444">
    <property type="term" value="P:calcium import into the mitochondrion"/>
    <property type="evidence" value="ECO:0007669"/>
    <property type="project" value="TreeGrafter"/>
</dbReference>
<keyword evidence="6" id="KW-0106">Calcium</keyword>
<evidence type="ECO:0000256" key="5">
    <source>
        <dbReference type="ARBA" id="ARBA00022692"/>
    </source>
</evidence>
<keyword evidence="9" id="KW-0472">Membrane</keyword>
<evidence type="ECO:0000259" key="10">
    <source>
        <dbReference type="Pfam" id="PF04678"/>
    </source>
</evidence>
<evidence type="ECO:0000256" key="9">
    <source>
        <dbReference type="ARBA" id="ARBA00023136"/>
    </source>
</evidence>
<gene>
    <name evidence="11" type="ORF">SLEP1_g38743</name>
</gene>
<dbReference type="InterPro" id="IPR006769">
    <property type="entry name" value="MCU_C"/>
</dbReference>
<proteinExistence type="inferred from homology"/>
<organism evidence="11 12">
    <name type="scientific">Rubroshorea leprosula</name>
    <dbReference type="NCBI Taxonomy" id="152421"/>
    <lineage>
        <taxon>Eukaryota</taxon>
        <taxon>Viridiplantae</taxon>
        <taxon>Streptophyta</taxon>
        <taxon>Embryophyta</taxon>
        <taxon>Tracheophyta</taxon>
        <taxon>Spermatophyta</taxon>
        <taxon>Magnoliopsida</taxon>
        <taxon>eudicotyledons</taxon>
        <taxon>Gunneridae</taxon>
        <taxon>Pentapetalae</taxon>
        <taxon>rosids</taxon>
        <taxon>malvids</taxon>
        <taxon>Malvales</taxon>
        <taxon>Dipterocarpaceae</taxon>
        <taxon>Rubroshorea</taxon>
    </lineage>
</organism>
<keyword evidence="12" id="KW-1185">Reference proteome</keyword>
<evidence type="ECO:0000256" key="2">
    <source>
        <dbReference type="ARBA" id="ARBA00005653"/>
    </source>
</evidence>
<evidence type="ECO:0000256" key="4">
    <source>
        <dbReference type="ARBA" id="ARBA00022568"/>
    </source>
</evidence>
<protein>
    <recommendedName>
        <fullName evidence="10">Calcium uniporter protein C-terminal domain-containing protein</fullName>
    </recommendedName>
</protein>
<feature type="domain" description="Calcium uniporter protein C-terminal" evidence="10">
    <location>
        <begin position="171"/>
        <end position="330"/>
    </location>
</feature>
<dbReference type="InterPro" id="IPR039055">
    <property type="entry name" value="MCU_fam"/>
</dbReference>
<dbReference type="GO" id="GO:0005262">
    <property type="term" value="F:calcium channel activity"/>
    <property type="evidence" value="ECO:0007669"/>
    <property type="project" value="TreeGrafter"/>
</dbReference>
<keyword evidence="7" id="KW-1133">Transmembrane helix</keyword>
<dbReference type="GO" id="GO:1990246">
    <property type="term" value="C:uniplex complex"/>
    <property type="evidence" value="ECO:0007669"/>
    <property type="project" value="TreeGrafter"/>
</dbReference>
<dbReference type="EMBL" id="BPVZ01000084">
    <property type="protein sequence ID" value="GKV29856.1"/>
    <property type="molecule type" value="Genomic_DNA"/>
</dbReference>
<evidence type="ECO:0000313" key="12">
    <source>
        <dbReference type="Proteomes" id="UP001054252"/>
    </source>
</evidence>
<keyword evidence="8" id="KW-0406">Ion transport</keyword>
<dbReference type="AlphaFoldDB" id="A0AAV5KY66"/>
<keyword evidence="5" id="KW-0812">Transmembrane</keyword>
<evidence type="ECO:0000313" key="11">
    <source>
        <dbReference type="EMBL" id="GKV29856.1"/>
    </source>
</evidence>
<dbReference type="Proteomes" id="UP001054252">
    <property type="component" value="Unassembled WGS sequence"/>
</dbReference>
<keyword evidence="4" id="KW-0109">Calcium transport</keyword>
<evidence type="ECO:0000256" key="7">
    <source>
        <dbReference type="ARBA" id="ARBA00022989"/>
    </source>
</evidence>
<reference evidence="11 12" key="1">
    <citation type="journal article" date="2021" name="Commun. Biol.">
        <title>The genome of Shorea leprosula (Dipterocarpaceae) highlights the ecological relevance of drought in aseasonal tropical rainforests.</title>
        <authorList>
            <person name="Ng K.K.S."/>
            <person name="Kobayashi M.J."/>
            <person name="Fawcett J.A."/>
            <person name="Hatakeyama M."/>
            <person name="Paape T."/>
            <person name="Ng C.H."/>
            <person name="Ang C.C."/>
            <person name="Tnah L.H."/>
            <person name="Lee C.T."/>
            <person name="Nishiyama T."/>
            <person name="Sese J."/>
            <person name="O'Brien M.J."/>
            <person name="Copetti D."/>
            <person name="Mohd Noor M.I."/>
            <person name="Ong R.C."/>
            <person name="Putra M."/>
            <person name="Sireger I.Z."/>
            <person name="Indrioko S."/>
            <person name="Kosugi Y."/>
            <person name="Izuno A."/>
            <person name="Isagi Y."/>
            <person name="Lee S.L."/>
            <person name="Shimizu K.K."/>
        </authorList>
    </citation>
    <scope>NUCLEOTIDE SEQUENCE [LARGE SCALE GENOMIC DNA]</scope>
    <source>
        <strain evidence="11">214</strain>
    </source>
</reference>
<dbReference type="PANTHER" id="PTHR13462">
    <property type="entry name" value="CALCIUM UNIPORTER PROTEIN, MITOCHONDRIAL"/>
    <property type="match status" value="1"/>
</dbReference>
<evidence type="ECO:0000256" key="3">
    <source>
        <dbReference type="ARBA" id="ARBA00022448"/>
    </source>
</evidence>
<comment type="caution">
    <text evidence="11">The sequence shown here is derived from an EMBL/GenBank/DDBJ whole genome shotgun (WGS) entry which is preliminary data.</text>
</comment>
<dbReference type="GO" id="GO:0015292">
    <property type="term" value="F:uniporter activity"/>
    <property type="evidence" value="ECO:0007669"/>
    <property type="project" value="TreeGrafter"/>
</dbReference>
<comment type="similarity">
    <text evidence="2">Belongs to the MCU (TC 1.A.77) family.</text>
</comment>
<dbReference type="Pfam" id="PF04678">
    <property type="entry name" value="MCU"/>
    <property type="match status" value="1"/>
</dbReference>
<dbReference type="PANTHER" id="PTHR13462:SF17">
    <property type="entry name" value="CALCIUM UNIPORTER PROTEIN 4, MITOCHONDRIAL"/>
    <property type="match status" value="1"/>
</dbReference>
<keyword evidence="3" id="KW-0813">Transport</keyword>
<evidence type="ECO:0000256" key="1">
    <source>
        <dbReference type="ARBA" id="ARBA00004141"/>
    </source>
</evidence>